<dbReference type="EMBL" id="CP002696">
    <property type="protein sequence ID" value="AEE15994.1"/>
    <property type="molecule type" value="Genomic_DNA"/>
</dbReference>
<dbReference type="STRING" id="906968.Trebr_0551"/>
<name>F4LPI3_TREBD</name>
<accession>F4LPI3</accession>
<dbReference type="OrthoDB" id="350202at2"/>
<dbReference type="Proteomes" id="UP000006546">
    <property type="component" value="Chromosome"/>
</dbReference>
<evidence type="ECO:0000313" key="3">
    <source>
        <dbReference type="Proteomes" id="UP000006546"/>
    </source>
</evidence>
<sequence>MGKRIFCIVNICIVLTVLCVTGCSKQLGYGVLLWSVPEKNLSDGDIVPVYIKSNISQVYVIGIPGTKEKLEVPLWQITEPASKGKTAKRAARYEEYRHQYARVVLDGLPIRYEPVNTSRQIYRLRKNEVIKVLYKGQGAAVMSGANSMAGDWLRVLTSDGTQGWCFSYNLRLFDIRMSDVPEQNVAAAEKLEDSVLDGVVSQIWYPDSYASMIKSNKIDLTRMKASYRFDPGLSGQVELRVPDLMLVYPYTGVEKTGSNTYQFKDTPISITVRSETYIVVHYTNEKGMPTAYNFVTISEPIEEILSGEQERRQHAYDQLEAFGPRFSSSNYGTLELTGANAFTWSGYKLLQPAVIPKSALGRGTVEFDCFLSNALSLSYDGVLSFKFDNVSEPVRFLYKIEEDGLRLEDAATALIRSNTVMERSSNPVVMFFAK</sequence>
<proteinExistence type="predicted"/>
<evidence type="ECO:0000313" key="2">
    <source>
        <dbReference type="EMBL" id="AEE15994.1"/>
    </source>
</evidence>
<dbReference type="RefSeq" id="WP_013757713.1">
    <property type="nucleotide sequence ID" value="NC_015500.1"/>
</dbReference>
<dbReference type="InterPro" id="IPR003646">
    <property type="entry name" value="SH3-like_bac-type"/>
</dbReference>
<dbReference type="HOGENOM" id="CLU_628383_0_0_12"/>
<dbReference type="KEGG" id="tbe:Trebr_0551"/>
<dbReference type="Pfam" id="PF08239">
    <property type="entry name" value="SH3_3"/>
    <property type="match status" value="1"/>
</dbReference>
<dbReference type="eggNOG" id="ENOG5033XG8">
    <property type="taxonomic scope" value="Bacteria"/>
</dbReference>
<gene>
    <name evidence="2" type="ordered locus">Trebr_0551</name>
</gene>
<keyword evidence="3" id="KW-1185">Reference proteome</keyword>
<dbReference type="Gene3D" id="2.30.30.40">
    <property type="entry name" value="SH3 Domains"/>
    <property type="match status" value="1"/>
</dbReference>
<protein>
    <submittedName>
        <fullName evidence="2">Lipoprotein</fullName>
    </submittedName>
</protein>
<reference evidence="3" key="1">
    <citation type="submission" date="2011-04" db="EMBL/GenBank/DDBJ databases">
        <title>The complete genome of Treponema brennaborense DSM 12168.</title>
        <authorList>
            <person name="Lucas S."/>
            <person name="Han J."/>
            <person name="Lapidus A."/>
            <person name="Bruce D."/>
            <person name="Goodwin L."/>
            <person name="Pitluck S."/>
            <person name="Peters L."/>
            <person name="Kyrpides N."/>
            <person name="Mavromatis K."/>
            <person name="Ivanova N."/>
            <person name="Mikhailova N."/>
            <person name="Pagani I."/>
            <person name="Teshima H."/>
            <person name="Detter J.C."/>
            <person name="Tapia R."/>
            <person name="Han C."/>
            <person name="Land M."/>
            <person name="Hauser L."/>
            <person name="Markowitz V."/>
            <person name="Cheng J.-F."/>
            <person name="Hugenholtz P."/>
            <person name="Woyke T."/>
            <person name="Wu D."/>
            <person name="Gronow S."/>
            <person name="Wellnitz S."/>
            <person name="Brambilla E."/>
            <person name="Klenk H.-P."/>
            <person name="Eisen J.A."/>
        </authorList>
    </citation>
    <scope>NUCLEOTIDE SEQUENCE [LARGE SCALE GENOMIC DNA]</scope>
    <source>
        <strain evidence="3">DSM 12168 / CIP 105900 / DD5/3</strain>
    </source>
</reference>
<keyword evidence="2" id="KW-0449">Lipoprotein</keyword>
<feature type="domain" description="SH3b" evidence="1">
    <location>
        <begin position="106"/>
        <end position="170"/>
    </location>
</feature>
<organism evidence="2 3">
    <name type="scientific">Treponema brennaborense (strain DSM 12168 / CIP 105900 / DD5/3)</name>
    <dbReference type="NCBI Taxonomy" id="906968"/>
    <lineage>
        <taxon>Bacteria</taxon>
        <taxon>Pseudomonadati</taxon>
        <taxon>Spirochaetota</taxon>
        <taxon>Spirochaetia</taxon>
        <taxon>Spirochaetales</taxon>
        <taxon>Treponemataceae</taxon>
        <taxon>Treponema</taxon>
    </lineage>
</organism>
<dbReference type="AlphaFoldDB" id="F4LPI3"/>
<evidence type="ECO:0000259" key="1">
    <source>
        <dbReference type="Pfam" id="PF08239"/>
    </source>
</evidence>